<name>A0A433Y978_9BACL</name>
<comment type="caution">
    <text evidence="1">The sequence shown here is derived from an EMBL/GenBank/DDBJ whole genome shotgun (WGS) entry which is preliminary data.</text>
</comment>
<evidence type="ECO:0000313" key="2">
    <source>
        <dbReference type="Proteomes" id="UP000279446"/>
    </source>
</evidence>
<dbReference type="Proteomes" id="UP000279446">
    <property type="component" value="Unassembled WGS sequence"/>
</dbReference>
<dbReference type="InterPro" id="IPR010022">
    <property type="entry name" value="XkdX"/>
</dbReference>
<accession>A0A433Y978</accession>
<keyword evidence="2" id="KW-1185">Reference proteome</keyword>
<dbReference type="OrthoDB" id="1925295at2"/>
<dbReference type="EMBL" id="RZNY01000008">
    <property type="protein sequence ID" value="RUT46445.1"/>
    <property type="molecule type" value="Genomic_DNA"/>
</dbReference>
<organism evidence="1 2">
    <name type="scientific">Paenibacillus anaericanus</name>
    <dbReference type="NCBI Taxonomy" id="170367"/>
    <lineage>
        <taxon>Bacteria</taxon>
        <taxon>Bacillati</taxon>
        <taxon>Bacillota</taxon>
        <taxon>Bacilli</taxon>
        <taxon>Bacillales</taxon>
        <taxon>Paenibacillaceae</taxon>
        <taxon>Paenibacillus</taxon>
    </lineage>
</organism>
<protein>
    <submittedName>
        <fullName evidence="1">XkdX family protein</fullName>
    </submittedName>
</protein>
<gene>
    <name evidence="1" type="ORF">EJP82_11365</name>
</gene>
<evidence type="ECO:0000313" key="1">
    <source>
        <dbReference type="EMBL" id="RUT46445.1"/>
    </source>
</evidence>
<sequence length="51" mass="6130">MWYNTIKKYYDNKHPQYTDENLKTFVVAKMLAEAEYKEITNIIYVIEPTPA</sequence>
<dbReference type="Pfam" id="PF09693">
    <property type="entry name" value="Phage_XkdX"/>
    <property type="match status" value="1"/>
</dbReference>
<dbReference type="AlphaFoldDB" id="A0A433Y978"/>
<reference evidence="1 2" key="1">
    <citation type="submission" date="2018-12" db="EMBL/GenBank/DDBJ databases">
        <authorList>
            <person name="Sun L."/>
            <person name="Chen Z."/>
        </authorList>
    </citation>
    <scope>NUCLEOTIDE SEQUENCE [LARGE SCALE GENOMIC DNA]</scope>
    <source>
        <strain evidence="1 2">DSM 15890</strain>
    </source>
</reference>
<dbReference type="RefSeq" id="WP_127192178.1">
    <property type="nucleotide sequence ID" value="NZ_RZNY01000008.1"/>
</dbReference>
<proteinExistence type="predicted"/>